<name>A0A3R7GG75_9EURY</name>
<accession>A0A3R7GG75</accession>
<reference evidence="2 3" key="1">
    <citation type="submission" date="2018-09" db="EMBL/GenBank/DDBJ databases">
        <title>Genomic Encyclopedia of Archaeal and Bacterial Type Strains, Phase II (KMG-II): from individual species to whole genera.</title>
        <authorList>
            <person name="Goeker M."/>
        </authorList>
    </citation>
    <scope>NUCLEOTIDE SEQUENCE [LARGE SCALE GENOMIC DNA]</scope>
    <source>
        <strain evidence="2 3">DSM 13151</strain>
    </source>
</reference>
<dbReference type="InterPro" id="IPR006311">
    <property type="entry name" value="TAT_signal"/>
</dbReference>
<organism evidence="2 3">
    <name type="scientific">Halopiger aswanensis</name>
    <dbReference type="NCBI Taxonomy" id="148449"/>
    <lineage>
        <taxon>Archaea</taxon>
        <taxon>Methanobacteriati</taxon>
        <taxon>Methanobacteriota</taxon>
        <taxon>Stenosarchaea group</taxon>
        <taxon>Halobacteria</taxon>
        <taxon>Halobacteriales</taxon>
        <taxon>Natrialbaceae</taxon>
        <taxon>Halopiger</taxon>
    </lineage>
</organism>
<evidence type="ECO:0000256" key="1">
    <source>
        <dbReference type="SAM" id="MobiDB-lite"/>
    </source>
</evidence>
<protein>
    <submittedName>
        <fullName evidence="2">Uncharacterized protein</fullName>
    </submittedName>
</protein>
<proteinExistence type="predicted"/>
<dbReference type="AlphaFoldDB" id="A0A3R7GG75"/>
<keyword evidence="3" id="KW-1185">Reference proteome</keyword>
<feature type="compositionally biased region" description="Low complexity" evidence="1">
    <location>
        <begin position="153"/>
        <end position="169"/>
    </location>
</feature>
<feature type="region of interest" description="Disordered" evidence="1">
    <location>
        <begin position="133"/>
        <end position="169"/>
    </location>
</feature>
<dbReference type="EMBL" id="RAPO01000004">
    <property type="protein sequence ID" value="RKD89301.1"/>
    <property type="molecule type" value="Genomic_DNA"/>
</dbReference>
<evidence type="ECO:0000313" key="2">
    <source>
        <dbReference type="EMBL" id="RKD89301.1"/>
    </source>
</evidence>
<evidence type="ECO:0000313" key="3">
    <source>
        <dbReference type="Proteomes" id="UP000283805"/>
    </source>
</evidence>
<comment type="caution">
    <text evidence="2">The sequence shown here is derived from an EMBL/GenBank/DDBJ whole genome shotgun (WGS) entry which is preliminary data.</text>
</comment>
<gene>
    <name evidence="2" type="ORF">ATJ93_4134</name>
</gene>
<sequence length="169" mass="17505">MSEQETTGDTRRSFVAKSALAAGALTLGTGAFGTATVAAQREQVAVFADSYYPGANFDVIDPLQQGTTVDILQVDDEPVTEISQPDEWTGHVIRYDIGQGAGITTFLFVRGDRFSRGDSGTIGPEASVLSSDLNLLTTSLGDGGGPGDNQAAEGNQTTNETPTENGGGE</sequence>
<dbReference type="Proteomes" id="UP000283805">
    <property type="component" value="Unassembled WGS sequence"/>
</dbReference>
<dbReference type="PROSITE" id="PS51318">
    <property type="entry name" value="TAT"/>
    <property type="match status" value="1"/>
</dbReference>